<dbReference type="AlphaFoldDB" id="A0A2S5A1R1"/>
<dbReference type="Pfam" id="PF22817">
    <property type="entry name" value="ApeP-like"/>
    <property type="match status" value="1"/>
</dbReference>
<organism evidence="1 2">
    <name type="scientific">Solitalea longa</name>
    <dbReference type="NCBI Taxonomy" id="2079460"/>
    <lineage>
        <taxon>Bacteria</taxon>
        <taxon>Pseudomonadati</taxon>
        <taxon>Bacteroidota</taxon>
        <taxon>Sphingobacteriia</taxon>
        <taxon>Sphingobacteriales</taxon>
        <taxon>Sphingobacteriaceae</taxon>
        <taxon>Solitalea</taxon>
    </lineage>
</organism>
<dbReference type="Proteomes" id="UP000236893">
    <property type="component" value="Unassembled WGS sequence"/>
</dbReference>
<dbReference type="OrthoDB" id="2922403at2"/>
<gene>
    <name evidence="1" type="ORF">C3K47_09190</name>
</gene>
<proteinExistence type="predicted"/>
<dbReference type="InterPro" id="IPR029069">
    <property type="entry name" value="HotDog_dom_sf"/>
</dbReference>
<dbReference type="SUPFAM" id="SSF54637">
    <property type="entry name" value="Thioesterase/thiol ester dehydrase-isomerase"/>
    <property type="match status" value="1"/>
</dbReference>
<dbReference type="EMBL" id="PQVF01000006">
    <property type="protein sequence ID" value="POY36540.1"/>
    <property type="molecule type" value="Genomic_DNA"/>
</dbReference>
<keyword evidence="2" id="KW-1185">Reference proteome</keyword>
<name>A0A2S5A1R1_9SPHI</name>
<reference evidence="1 2" key="1">
    <citation type="submission" date="2018-01" db="EMBL/GenBank/DDBJ databases">
        <authorList>
            <person name="Gaut B.S."/>
            <person name="Morton B.R."/>
            <person name="Clegg M.T."/>
            <person name="Duvall M.R."/>
        </authorList>
    </citation>
    <scope>NUCLEOTIDE SEQUENCE [LARGE SCALE GENOMIC DNA]</scope>
    <source>
        <strain evidence="1 2">HR-AV</strain>
    </source>
</reference>
<sequence length="139" mass="15243">MSNNADIISLIPQRAPFVMVDELLLTDEKCSRTKFSINAENLFVENGKFTEPGLVENIAQTAAARVGYIANQLQQAVPVGFIGAVKNLEVFSLPNVNETIETEIAIENEVFNVTVISGKVWCNDALLAQCEMKIVINQS</sequence>
<dbReference type="Gene3D" id="3.10.129.10">
    <property type="entry name" value="Hotdog Thioesterase"/>
    <property type="match status" value="1"/>
</dbReference>
<accession>A0A2S5A1R1</accession>
<comment type="caution">
    <text evidence="1">The sequence shown here is derived from an EMBL/GenBank/DDBJ whole genome shotgun (WGS) entry which is preliminary data.</text>
</comment>
<evidence type="ECO:0000313" key="1">
    <source>
        <dbReference type="EMBL" id="POY36540.1"/>
    </source>
</evidence>
<dbReference type="RefSeq" id="WP_103788843.1">
    <property type="nucleotide sequence ID" value="NZ_PQVF01000006.1"/>
</dbReference>
<protein>
    <submittedName>
        <fullName evidence="1">3-hydroxyacyl-ACP dehydratase</fullName>
    </submittedName>
</protein>
<evidence type="ECO:0000313" key="2">
    <source>
        <dbReference type="Proteomes" id="UP000236893"/>
    </source>
</evidence>
<dbReference type="InterPro" id="IPR016776">
    <property type="entry name" value="ApeP-like_dehydratase"/>
</dbReference>